<evidence type="ECO:0000313" key="3">
    <source>
        <dbReference type="Proteomes" id="UP001187343"/>
    </source>
</evidence>
<reference evidence="2" key="1">
    <citation type="submission" date="2023-08" db="EMBL/GenBank/DDBJ databases">
        <title>Chromosome-level Genome Assembly of mud carp (Cirrhinus molitorella).</title>
        <authorList>
            <person name="Liu H."/>
        </authorList>
    </citation>
    <scope>NUCLEOTIDE SEQUENCE</scope>
    <source>
        <strain evidence="2">Prfri</strain>
        <tissue evidence="2">Muscle</tissue>
    </source>
</reference>
<dbReference type="Proteomes" id="UP001187343">
    <property type="component" value="Unassembled WGS sequence"/>
</dbReference>
<dbReference type="Pfam" id="PF18804">
    <property type="entry name" value="CxC3"/>
    <property type="match status" value="1"/>
</dbReference>
<gene>
    <name evidence="2" type="ORF">Q8A67_007254</name>
</gene>
<organism evidence="2 3">
    <name type="scientific">Cirrhinus molitorella</name>
    <name type="common">mud carp</name>
    <dbReference type="NCBI Taxonomy" id="172907"/>
    <lineage>
        <taxon>Eukaryota</taxon>
        <taxon>Metazoa</taxon>
        <taxon>Chordata</taxon>
        <taxon>Craniata</taxon>
        <taxon>Vertebrata</taxon>
        <taxon>Euteleostomi</taxon>
        <taxon>Actinopterygii</taxon>
        <taxon>Neopterygii</taxon>
        <taxon>Teleostei</taxon>
        <taxon>Ostariophysi</taxon>
        <taxon>Cypriniformes</taxon>
        <taxon>Cyprinidae</taxon>
        <taxon>Labeoninae</taxon>
        <taxon>Labeonini</taxon>
        <taxon>Cirrhinus</taxon>
    </lineage>
</organism>
<name>A0AA88TSI6_9TELE</name>
<comment type="caution">
    <text evidence="2">The sequence shown here is derived from an EMBL/GenBank/DDBJ whole genome shotgun (WGS) entry which is preliminary data.</text>
</comment>
<protein>
    <recommendedName>
        <fullName evidence="1">CxC3 like cysteine cluster domain-containing protein</fullName>
    </recommendedName>
</protein>
<dbReference type="AlphaFoldDB" id="A0AA88TSI6"/>
<dbReference type="InterPro" id="IPR040564">
    <property type="entry name" value="CxC3-like"/>
</dbReference>
<proteinExistence type="predicted"/>
<evidence type="ECO:0000313" key="2">
    <source>
        <dbReference type="EMBL" id="KAK2905455.1"/>
    </source>
</evidence>
<dbReference type="EMBL" id="JAUYZG010000006">
    <property type="protein sequence ID" value="KAK2905455.1"/>
    <property type="molecule type" value="Genomic_DNA"/>
</dbReference>
<sequence>MLVDDGRSEVVEAKNGVENVGEHASGTMIGVRDMGNGTNALPDGVSVVVNSAEESLDTELLKDEALFKTPSAKKKKKKKESKTKKYMSGRYNLSMPHLSCPVCGYSREPSLSELQRSLYWPGNIPASILFATDVLVSFREMKMPSPGISFQAFVKMLDEKTIL</sequence>
<keyword evidence="3" id="KW-1185">Reference proteome</keyword>
<evidence type="ECO:0000259" key="1">
    <source>
        <dbReference type="Pfam" id="PF18804"/>
    </source>
</evidence>
<accession>A0AA88TSI6</accession>
<feature type="domain" description="CxC3 like cysteine cluster" evidence="1">
    <location>
        <begin position="78"/>
        <end position="159"/>
    </location>
</feature>